<keyword evidence="13" id="KW-1185">Reference proteome</keyword>
<dbReference type="PRINTS" id="PR00465">
    <property type="entry name" value="EP450IV"/>
</dbReference>
<dbReference type="InterPro" id="IPR017972">
    <property type="entry name" value="Cyt_P450_CS"/>
</dbReference>
<dbReference type="PROSITE" id="PS00086">
    <property type="entry name" value="CYTOCHROME_P450"/>
    <property type="match status" value="1"/>
</dbReference>
<accession>A0A2T2NP49</accession>
<keyword evidence="8 10" id="KW-0503">Monooxygenase</keyword>
<comment type="similarity">
    <text evidence="3 10">Belongs to the cytochrome P450 family.</text>
</comment>
<evidence type="ECO:0000256" key="9">
    <source>
        <dbReference type="PIRSR" id="PIRSR602403-1"/>
    </source>
</evidence>
<dbReference type="InterPro" id="IPR002403">
    <property type="entry name" value="Cyt_P450_E_grp-IV"/>
</dbReference>
<evidence type="ECO:0000256" key="7">
    <source>
        <dbReference type="ARBA" id="ARBA00023004"/>
    </source>
</evidence>
<dbReference type="SUPFAM" id="SSF48264">
    <property type="entry name" value="Cytochrome P450"/>
    <property type="match status" value="1"/>
</dbReference>
<proteinExistence type="inferred from homology"/>
<dbReference type="InterPro" id="IPR036396">
    <property type="entry name" value="Cyt_P450_sf"/>
</dbReference>
<dbReference type="PANTHER" id="PTHR46206">
    <property type="entry name" value="CYTOCHROME P450"/>
    <property type="match status" value="1"/>
</dbReference>
<dbReference type="GO" id="GO:0004497">
    <property type="term" value="F:monooxygenase activity"/>
    <property type="evidence" value="ECO:0007669"/>
    <property type="project" value="UniProtKB-KW"/>
</dbReference>
<evidence type="ECO:0000313" key="13">
    <source>
        <dbReference type="Proteomes" id="UP000240883"/>
    </source>
</evidence>
<gene>
    <name evidence="12" type="ORF">BS50DRAFT_667436</name>
</gene>
<dbReference type="Pfam" id="PF00067">
    <property type="entry name" value="p450"/>
    <property type="match status" value="1"/>
</dbReference>
<comment type="pathway">
    <text evidence="2">Mycotoxin biosynthesis.</text>
</comment>
<dbReference type="PANTHER" id="PTHR46206:SF2">
    <property type="entry name" value="CYTOCHROME P450 MONOOXYGENASE AUSG-RELATED"/>
    <property type="match status" value="1"/>
</dbReference>
<dbReference type="EMBL" id="KZ678135">
    <property type="protein sequence ID" value="PSN67160.1"/>
    <property type="molecule type" value="Genomic_DNA"/>
</dbReference>
<name>A0A2T2NP49_CORCC</name>
<dbReference type="Proteomes" id="UP000240883">
    <property type="component" value="Unassembled WGS sequence"/>
</dbReference>
<dbReference type="InterPro" id="IPR001128">
    <property type="entry name" value="Cyt_P450"/>
</dbReference>
<dbReference type="GO" id="GO:0005506">
    <property type="term" value="F:iron ion binding"/>
    <property type="evidence" value="ECO:0007669"/>
    <property type="project" value="InterPro"/>
</dbReference>
<dbReference type="GO" id="GO:0020037">
    <property type="term" value="F:heme binding"/>
    <property type="evidence" value="ECO:0007669"/>
    <property type="project" value="InterPro"/>
</dbReference>
<evidence type="ECO:0000256" key="10">
    <source>
        <dbReference type="RuleBase" id="RU000461"/>
    </source>
</evidence>
<evidence type="ECO:0000256" key="2">
    <source>
        <dbReference type="ARBA" id="ARBA00004685"/>
    </source>
</evidence>
<evidence type="ECO:0000256" key="1">
    <source>
        <dbReference type="ARBA" id="ARBA00001971"/>
    </source>
</evidence>
<evidence type="ECO:0000256" key="3">
    <source>
        <dbReference type="ARBA" id="ARBA00010617"/>
    </source>
</evidence>
<evidence type="ECO:0000256" key="4">
    <source>
        <dbReference type="ARBA" id="ARBA00022617"/>
    </source>
</evidence>
<dbReference type="AlphaFoldDB" id="A0A2T2NP49"/>
<evidence type="ECO:0000256" key="11">
    <source>
        <dbReference type="SAM" id="Phobius"/>
    </source>
</evidence>
<protein>
    <submittedName>
        <fullName evidence="12">Cytochrome P450</fullName>
    </submittedName>
</protein>
<keyword evidence="11" id="KW-0472">Membrane</keyword>
<evidence type="ECO:0000256" key="8">
    <source>
        <dbReference type="ARBA" id="ARBA00023033"/>
    </source>
</evidence>
<keyword evidence="6 10" id="KW-0560">Oxidoreductase</keyword>
<keyword evidence="4 9" id="KW-0349">Heme</keyword>
<evidence type="ECO:0000256" key="6">
    <source>
        <dbReference type="ARBA" id="ARBA00023002"/>
    </source>
</evidence>
<comment type="cofactor">
    <cofactor evidence="1 9">
        <name>heme</name>
        <dbReference type="ChEBI" id="CHEBI:30413"/>
    </cofactor>
</comment>
<dbReference type="CDD" id="cd11041">
    <property type="entry name" value="CYP503A1-like"/>
    <property type="match status" value="1"/>
</dbReference>
<dbReference type="STRING" id="1448308.A0A2T2NP49"/>
<organism evidence="12 13">
    <name type="scientific">Corynespora cassiicola Philippines</name>
    <dbReference type="NCBI Taxonomy" id="1448308"/>
    <lineage>
        <taxon>Eukaryota</taxon>
        <taxon>Fungi</taxon>
        <taxon>Dikarya</taxon>
        <taxon>Ascomycota</taxon>
        <taxon>Pezizomycotina</taxon>
        <taxon>Dothideomycetes</taxon>
        <taxon>Pleosporomycetidae</taxon>
        <taxon>Pleosporales</taxon>
        <taxon>Corynesporascaceae</taxon>
        <taxon>Corynespora</taxon>
    </lineage>
</organism>
<evidence type="ECO:0000313" key="12">
    <source>
        <dbReference type="EMBL" id="PSN67160.1"/>
    </source>
</evidence>
<dbReference type="OrthoDB" id="1844152at2759"/>
<feature type="binding site" description="axial binding residue" evidence="9">
    <location>
        <position position="466"/>
    </location>
    <ligand>
        <name>heme</name>
        <dbReference type="ChEBI" id="CHEBI:30413"/>
    </ligand>
    <ligandPart>
        <name>Fe</name>
        <dbReference type="ChEBI" id="CHEBI:18248"/>
    </ligandPart>
</feature>
<dbReference type="Gene3D" id="1.10.630.10">
    <property type="entry name" value="Cytochrome P450"/>
    <property type="match status" value="1"/>
</dbReference>
<keyword evidence="11" id="KW-0812">Transmembrane</keyword>
<feature type="transmembrane region" description="Helical" evidence="11">
    <location>
        <begin position="20"/>
        <end position="42"/>
    </location>
</feature>
<sequence>MPAPQILEESLPSRLPSLAIGTPSSILAAFLALVALYVLFIAPSEDAIIPSYEVVGMMPGDTIRDAKNRYANFPRAILAEGLKKYRGKGFQVVTPTAPMIVLPKRYTEEIKSHPHLSFTRNIEKSMAASLPGATWIPGMGGFKFACDHLDIFAAVARQDLTLALGKITQDLCDETKFALQKCFPISKDDSDWKNVTLYPATVDLVSRLSARIFLGEDLCRNDKWLHVSGAYAVEGVDYSRAMREWPSFLKPIVQFFVPQRWRLIQYEKEAKRIIGEELRRRQREKGVYKDSLQWFQDRKNKTKANFDLAEAQLAMGNGAIHTTSMALTRALFDLCAHYEWVQPLRDEVVRVLAEDGGWKKTTLYKMKLMDSFLKESQRLNPVHFTIMTRLAEKDVELSDGVKLRKGDMVTVTTPESMGDPAVFEDPDRFIGDRFLKLRELPGNENKWQYVTTSTDHIGFGHGQHACPGRFFAGNELKIALAHMLLQYDWKIADGYTARNIEKAQDIIPDPTVKISYKRREAEIEL</sequence>
<keyword evidence="11" id="KW-1133">Transmembrane helix</keyword>
<dbReference type="GO" id="GO:0016705">
    <property type="term" value="F:oxidoreductase activity, acting on paired donors, with incorporation or reduction of molecular oxygen"/>
    <property type="evidence" value="ECO:0007669"/>
    <property type="project" value="InterPro"/>
</dbReference>
<evidence type="ECO:0000256" key="5">
    <source>
        <dbReference type="ARBA" id="ARBA00022723"/>
    </source>
</evidence>
<keyword evidence="5 9" id="KW-0479">Metal-binding</keyword>
<reference evidence="12 13" key="1">
    <citation type="journal article" date="2018" name="Front. Microbiol.">
        <title>Genome-Wide Analysis of Corynespora cassiicola Leaf Fall Disease Putative Effectors.</title>
        <authorList>
            <person name="Lopez D."/>
            <person name="Ribeiro S."/>
            <person name="Label P."/>
            <person name="Fumanal B."/>
            <person name="Venisse J.S."/>
            <person name="Kohler A."/>
            <person name="de Oliveira R.R."/>
            <person name="Labutti K."/>
            <person name="Lipzen A."/>
            <person name="Lail K."/>
            <person name="Bauer D."/>
            <person name="Ohm R.A."/>
            <person name="Barry K.W."/>
            <person name="Spatafora J."/>
            <person name="Grigoriev I.V."/>
            <person name="Martin F.M."/>
            <person name="Pujade-Renaud V."/>
        </authorList>
    </citation>
    <scope>NUCLEOTIDE SEQUENCE [LARGE SCALE GENOMIC DNA]</scope>
    <source>
        <strain evidence="12 13">Philippines</strain>
    </source>
</reference>
<keyword evidence="7 9" id="KW-0408">Iron</keyword>